<evidence type="ECO:0000313" key="2">
    <source>
        <dbReference type="Proteomes" id="UP001552299"/>
    </source>
</evidence>
<organism evidence="1 2">
    <name type="scientific">Dendrobium thyrsiflorum</name>
    <name type="common">Pinecone-like raceme dendrobium</name>
    <name type="synonym">Orchid</name>
    <dbReference type="NCBI Taxonomy" id="117978"/>
    <lineage>
        <taxon>Eukaryota</taxon>
        <taxon>Viridiplantae</taxon>
        <taxon>Streptophyta</taxon>
        <taxon>Embryophyta</taxon>
        <taxon>Tracheophyta</taxon>
        <taxon>Spermatophyta</taxon>
        <taxon>Magnoliopsida</taxon>
        <taxon>Liliopsida</taxon>
        <taxon>Asparagales</taxon>
        <taxon>Orchidaceae</taxon>
        <taxon>Epidendroideae</taxon>
        <taxon>Malaxideae</taxon>
        <taxon>Dendrobiinae</taxon>
        <taxon>Dendrobium</taxon>
    </lineage>
</organism>
<dbReference type="AlphaFoldDB" id="A0ABD0URC7"/>
<reference evidence="1 2" key="1">
    <citation type="journal article" date="2024" name="Plant Biotechnol. J.">
        <title>Dendrobium thyrsiflorum genome and its molecular insights into genes involved in important horticultural traits.</title>
        <authorList>
            <person name="Chen B."/>
            <person name="Wang J.Y."/>
            <person name="Zheng P.J."/>
            <person name="Li K.L."/>
            <person name="Liang Y.M."/>
            <person name="Chen X.F."/>
            <person name="Zhang C."/>
            <person name="Zhao X."/>
            <person name="He X."/>
            <person name="Zhang G.Q."/>
            <person name="Liu Z.J."/>
            <person name="Xu Q."/>
        </authorList>
    </citation>
    <scope>NUCLEOTIDE SEQUENCE [LARGE SCALE GENOMIC DNA]</scope>
    <source>
        <strain evidence="1">GZMU011</strain>
    </source>
</reference>
<dbReference type="EMBL" id="JANQDX010000013">
    <property type="protein sequence ID" value="KAL0912952.1"/>
    <property type="molecule type" value="Genomic_DNA"/>
</dbReference>
<gene>
    <name evidence="1" type="ORF">M5K25_016376</name>
</gene>
<proteinExistence type="predicted"/>
<protein>
    <submittedName>
        <fullName evidence="1">Uncharacterized protein</fullName>
    </submittedName>
</protein>
<dbReference type="Proteomes" id="UP001552299">
    <property type="component" value="Unassembled WGS sequence"/>
</dbReference>
<comment type="caution">
    <text evidence="1">The sequence shown here is derived from an EMBL/GenBank/DDBJ whole genome shotgun (WGS) entry which is preliminary data.</text>
</comment>
<sequence>MHSEMHIPVRDFKEEVSVGRSTTIPGRLTFFLSPSIAVFSQRHLTVPASGSQDKTVKVIVPSAHKIVFPGFRSRGINVLSEVQETTFFTGIASKACLASKTIPFFQYPSTIELQKKKKKTVPQSNPIMAKRSDSGFIYNEQGFVDTLRSPFFDVNPTIDDTVEEYIERVIFTLSGAIEEQIYNVQWTITAKPQQG</sequence>
<evidence type="ECO:0000313" key="1">
    <source>
        <dbReference type="EMBL" id="KAL0912952.1"/>
    </source>
</evidence>
<name>A0ABD0URC7_DENTH</name>
<accession>A0ABD0URC7</accession>
<keyword evidence="2" id="KW-1185">Reference proteome</keyword>